<evidence type="ECO:0000256" key="1">
    <source>
        <dbReference type="ARBA" id="ARBA00004571"/>
    </source>
</evidence>
<dbReference type="Pfam" id="PF07715">
    <property type="entry name" value="Plug"/>
    <property type="match status" value="1"/>
</dbReference>
<reference evidence="14 15" key="1">
    <citation type="submission" date="2016-10" db="EMBL/GenBank/DDBJ databases">
        <authorList>
            <person name="de Groot N.N."/>
        </authorList>
    </citation>
    <scope>NUCLEOTIDE SEQUENCE [LARGE SCALE GENOMIC DNA]</scope>
    <source>
        <strain evidence="14 15">DSM 22789</strain>
    </source>
</reference>
<dbReference type="InterPro" id="IPR023997">
    <property type="entry name" value="TonB-dep_OMP_SusC/RagA_CS"/>
</dbReference>
<dbReference type="InterPro" id="IPR000531">
    <property type="entry name" value="Beta-barrel_TonB"/>
</dbReference>
<dbReference type="NCBIfam" id="TIGR04056">
    <property type="entry name" value="OMP_RagA_SusC"/>
    <property type="match status" value="1"/>
</dbReference>
<dbReference type="PANTHER" id="PTHR30069">
    <property type="entry name" value="TONB-DEPENDENT OUTER MEMBRANE RECEPTOR"/>
    <property type="match status" value="1"/>
</dbReference>
<evidence type="ECO:0000256" key="5">
    <source>
        <dbReference type="ARBA" id="ARBA00022729"/>
    </source>
</evidence>
<evidence type="ECO:0000256" key="8">
    <source>
        <dbReference type="ARBA" id="ARBA00023170"/>
    </source>
</evidence>
<dbReference type="InterPro" id="IPR039426">
    <property type="entry name" value="TonB-dep_rcpt-like"/>
</dbReference>
<evidence type="ECO:0000256" key="3">
    <source>
        <dbReference type="ARBA" id="ARBA00022452"/>
    </source>
</evidence>
<feature type="domain" description="TonB-dependent receptor plug" evidence="13">
    <location>
        <begin position="145"/>
        <end position="263"/>
    </location>
</feature>
<dbReference type="GO" id="GO:0009279">
    <property type="term" value="C:cell outer membrane"/>
    <property type="evidence" value="ECO:0007669"/>
    <property type="project" value="UniProtKB-SubCell"/>
</dbReference>
<proteinExistence type="inferred from homology"/>
<name>A0A1I6SCD9_9SPHI</name>
<feature type="domain" description="TonB-dependent receptor-like beta-barrel" evidence="12">
    <location>
        <begin position="473"/>
        <end position="822"/>
    </location>
</feature>
<evidence type="ECO:0000259" key="13">
    <source>
        <dbReference type="Pfam" id="PF07715"/>
    </source>
</evidence>
<evidence type="ECO:0000256" key="11">
    <source>
        <dbReference type="RuleBase" id="RU003357"/>
    </source>
</evidence>
<dbReference type="Gene3D" id="2.60.40.1120">
    <property type="entry name" value="Carboxypeptidase-like, regulatory domain"/>
    <property type="match status" value="1"/>
</dbReference>
<dbReference type="PANTHER" id="PTHR30069:SF29">
    <property type="entry name" value="HEMOGLOBIN AND HEMOGLOBIN-HAPTOGLOBIN-BINDING PROTEIN 1-RELATED"/>
    <property type="match status" value="1"/>
</dbReference>
<evidence type="ECO:0000256" key="2">
    <source>
        <dbReference type="ARBA" id="ARBA00022448"/>
    </source>
</evidence>
<organism evidence="14 15">
    <name type="scientific">Sphingobacterium wenxiniae</name>
    <dbReference type="NCBI Taxonomy" id="683125"/>
    <lineage>
        <taxon>Bacteria</taxon>
        <taxon>Pseudomonadati</taxon>
        <taxon>Bacteroidota</taxon>
        <taxon>Sphingobacteriia</taxon>
        <taxon>Sphingobacteriales</taxon>
        <taxon>Sphingobacteriaceae</taxon>
        <taxon>Sphingobacterium</taxon>
    </lineage>
</organism>
<comment type="subcellular location">
    <subcellularLocation>
        <location evidence="1 10">Cell outer membrane</location>
        <topology evidence="1 10">Multi-pass membrane protein</topology>
    </subcellularLocation>
</comment>
<dbReference type="GO" id="GO:0015344">
    <property type="term" value="F:siderophore uptake transmembrane transporter activity"/>
    <property type="evidence" value="ECO:0007669"/>
    <property type="project" value="TreeGrafter"/>
</dbReference>
<dbReference type="RefSeq" id="WP_093364906.1">
    <property type="nucleotide sequence ID" value="NZ_FOZZ01000004.1"/>
</dbReference>
<protein>
    <submittedName>
        <fullName evidence="14">TonB-linked outer membrane protein, SusC/RagA family</fullName>
    </submittedName>
</protein>
<dbReference type="InterPro" id="IPR012910">
    <property type="entry name" value="Plug_dom"/>
</dbReference>
<keyword evidence="7 10" id="KW-0472">Membrane</keyword>
<keyword evidence="9 10" id="KW-0998">Cell outer membrane</keyword>
<evidence type="ECO:0000256" key="10">
    <source>
        <dbReference type="PROSITE-ProRule" id="PRU01360"/>
    </source>
</evidence>
<keyword evidence="4 10" id="KW-0812">Transmembrane</keyword>
<dbReference type="SUPFAM" id="SSF49464">
    <property type="entry name" value="Carboxypeptidase regulatory domain-like"/>
    <property type="match status" value="1"/>
</dbReference>
<dbReference type="InterPro" id="IPR037066">
    <property type="entry name" value="Plug_dom_sf"/>
</dbReference>
<keyword evidence="5" id="KW-0732">Signal</keyword>
<dbReference type="Proteomes" id="UP000198785">
    <property type="component" value="Unassembled WGS sequence"/>
</dbReference>
<dbReference type="InterPro" id="IPR023996">
    <property type="entry name" value="TonB-dep_OMP_SusC/RagA"/>
</dbReference>
<dbReference type="SUPFAM" id="SSF56935">
    <property type="entry name" value="Porins"/>
    <property type="match status" value="1"/>
</dbReference>
<evidence type="ECO:0000259" key="12">
    <source>
        <dbReference type="Pfam" id="PF00593"/>
    </source>
</evidence>
<dbReference type="PROSITE" id="PS52016">
    <property type="entry name" value="TONB_DEPENDENT_REC_3"/>
    <property type="match status" value="1"/>
</dbReference>
<dbReference type="GO" id="GO:0044718">
    <property type="term" value="P:siderophore transmembrane transport"/>
    <property type="evidence" value="ECO:0007669"/>
    <property type="project" value="TreeGrafter"/>
</dbReference>
<dbReference type="Gene3D" id="2.40.170.20">
    <property type="entry name" value="TonB-dependent receptor, beta-barrel domain"/>
    <property type="match status" value="1"/>
</dbReference>
<evidence type="ECO:0000313" key="14">
    <source>
        <dbReference type="EMBL" id="SFS74621.1"/>
    </source>
</evidence>
<dbReference type="OrthoDB" id="9768177at2"/>
<evidence type="ECO:0000256" key="4">
    <source>
        <dbReference type="ARBA" id="ARBA00022692"/>
    </source>
</evidence>
<evidence type="ECO:0000256" key="9">
    <source>
        <dbReference type="ARBA" id="ARBA00023237"/>
    </source>
</evidence>
<accession>A0A1I6SCD9</accession>
<sequence length="1091" mass="119710">MKLKPFFRENYSGFLSKRTKTWIFSSFLLGISSVSLPYHVSASDIPVVFSKQQINVTGKIVDESNNPIDGASIKVKGGTNSTSTDVNGNFTISAPPQGTLVITHVSYEAREININNQGSLNIVLKSSGENLDEVVVIGYGTVRRSENTGSIASVKGKDIAEKPTLSFEGALSGQAAGVNMTANVGNVNQAPVFRIRGTNSLSLSSYPLIVVDGIPMYTEDVSVGGNASNNPLASINPADIESIDIAKDAAATSIYGSRAANGVVFITTKSGKRGKAKVNYDAYFGINKAFRLAEVLNAEQYLEIKNEGLQNAGTYNAQTNYYDYSLDINGNRIDTRWYDYIFRTGKVNNHSVNVSGASEATRYFFSAGLTKQDGIIQGNDFDRKNIAYNLDHKVNNWLKVGSKVNYATNKTRAIMSLGTGVNSVASNSNSYRLGFITAPIVAPYNNDGTFNVIGPNVGIMDNAGHLRSTARLGYTNPVLSLLENDDYTGNHFLQGNVSVDINPLPWITFRSIYGINNMESKTYRYFSPETNEGISRNGRADAITASREMTIWTNTLTLTPKIADGHKLDILLGHEEQTTKRDGFGLMRGNQSDDLYRNIQGGFTDLSLSNTENNITENFLVSLFSRFQYNLQDKYFFSGNLRRDQSSVLGTNNKAGTFWGIGGGWDIYKESFYQNGTISQILQNLKLKASYGKVGNLTGIGDFASLSTYAATLYGTTPGLYFASAGNEDLKWETSKKTDVGLSFTVANKFNFELAYYNNRIDGLIFGVPTPSSVGIPNPSSGSRNQILANVGEMYNRGAEFTFNTSPIRNDNFTWNLNFNISHNTNKVLSLTDGVNSLISDAVGGIAGMASITQVGSPIGMIYAIRTDGVDPQTGRRIFIDGDGRQVFFQQIPPPGGYQWEYADGSQARAVNTADDAVPYRATQPKFFGGFSNNFIYKGFDLDMLWTFQLGGYMYNGTQSQLMDYRFQNNHVMILDRWQKPGDITDIPRVQDGDITSWGYSIPITANVYKSDFLRLRNISLGYTLPVDFTRKGQIDKIRIYASIQNALLFTPYNGADPEVTSTGNATTTQGFDKNVTPNARTFTFGLQASF</sequence>
<dbReference type="InterPro" id="IPR008969">
    <property type="entry name" value="CarboxyPept-like_regulatory"/>
</dbReference>
<dbReference type="Gene3D" id="2.170.130.10">
    <property type="entry name" value="TonB-dependent receptor, plug domain"/>
    <property type="match status" value="1"/>
</dbReference>
<comment type="similarity">
    <text evidence="10 11">Belongs to the TonB-dependent receptor family.</text>
</comment>
<dbReference type="Pfam" id="PF00593">
    <property type="entry name" value="TonB_dep_Rec_b-barrel"/>
    <property type="match status" value="1"/>
</dbReference>
<evidence type="ECO:0000256" key="6">
    <source>
        <dbReference type="ARBA" id="ARBA00023077"/>
    </source>
</evidence>
<evidence type="ECO:0000313" key="15">
    <source>
        <dbReference type="Proteomes" id="UP000198785"/>
    </source>
</evidence>
<gene>
    <name evidence="14" type="ORF">SAMN05660206_104219</name>
</gene>
<dbReference type="InterPro" id="IPR036942">
    <property type="entry name" value="Beta-barrel_TonB_sf"/>
</dbReference>
<dbReference type="NCBIfam" id="TIGR04057">
    <property type="entry name" value="SusC_RagA_signa"/>
    <property type="match status" value="1"/>
</dbReference>
<keyword evidence="15" id="KW-1185">Reference proteome</keyword>
<dbReference type="STRING" id="683125.SAMN05660206_104219"/>
<dbReference type="EMBL" id="FOZZ01000004">
    <property type="protein sequence ID" value="SFS74621.1"/>
    <property type="molecule type" value="Genomic_DNA"/>
</dbReference>
<keyword evidence="6 11" id="KW-0798">TonB box</keyword>
<dbReference type="AlphaFoldDB" id="A0A1I6SCD9"/>
<keyword evidence="8" id="KW-0675">Receptor</keyword>
<dbReference type="Pfam" id="PF13715">
    <property type="entry name" value="CarbopepD_reg_2"/>
    <property type="match status" value="1"/>
</dbReference>
<keyword evidence="3 10" id="KW-1134">Transmembrane beta strand</keyword>
<evidence type="ECO:0000256" key="7">
    <source>
        <dbReference type="ARBA" id="ARBA00023136"/>
    </source>
</evidence>
<keyword evidence="2 10" id="KW-0813">Transport</keyword>